<dbReference type="Proteomes" id="UP001255185">
    <property type="component" value="Unassembled WGS sequence"/>
</dbReference>
<name>A0ABU1TSP1_9FLAO</name>
<dbReference type="RefSeq" id="WP_310027540.1">
    <property type="nucleotide sequence ID" value="NZ_JAVDVI010000013.1"/>
</dbReference>
<protein>
    <recommendedName>
        <fullName evidence="4">DUF695 domain-containing protein</fullName>
    </recommendedName>
</protein>
<feature type="signal peptide" evidence="1">
    <location>
        <begin position="1"/>
        <end position="23"/>
    </location>
</feature>
<proteinExistence type="predicted"/>
<dbReference type="EMBL" id="JAVDVI010000013">
    <property type="protein sequence ID" value="MDR6968888.1"/>
    <property type="molecule type" value="Genomic_DNA"/>
</dbReference>
<organism evidence="2 3">
    <name type="scientific">Flavobacterium arsenatis</name>
    <dbReference type="NCBI Taxonomy" id="1484332"/>
    <lineage>
        <taxon>Bacteria</taxon>
        <taxon>Pseudomonadati</taxon>
        <taxon>Bacteroidota</taxon>
        <taxon>Flavobacteriia</taxon>
        <taxon>Flavobacteriales</taxon>
        <taxon>Flavobacteriaceae</taxon>
        <taxon>Flavobacterium</taxon>
    </lineage>
</organism>
<reference evidence="2 3" key="1">
    <citation type="submission" date="2023-07" db="EMBL/GenBank/DDBJ databases">
        <title>Sorghum-associated microbial communities from plants grown in Nebraska, USA.</title>
        <authorList>
            <person name="Schachtman D."/>
        </authorList>
    </citation>
    <scope>NUCLEOTIDE SEQUENCE [LARGE SCALE GENOMIC DNA]</scope>
    <source>
        <strain evidence="2 3">3773</strain>
    </source>
</reference>
<accession>A0ABU1TSP1</accession>
<evidence type="ECO:0000256" key="1">
    <source>
        <dbReference type="SAM" id="SignalP"/>
    </source>
</evidence>
<feature type="chain" id="PRO_5045803410" description="DUF695 domain-containing protein" evidence="1">
    <location>
        <begin position="24"/>
        <end position="205"/>
    </location>
</feature>
<sequence>MKKRNSQKVILWFLLFFNSFVFCQQSTSEYVIITYEIDRNKDQHPIRNYYWIVPVNTLTGDRDFKKYPLYFDEFSQDDLNDCKGNKDLVLFTLVAKEDFNIGDKIKSDIEKLKYIVKDNRKKVESVVKKWTNGYTEKITIYVTSVKGDFCCSNLSSNDEKMINYRGLIYLPIGNFSFNKPFFESDKYKEFIHEDYINSDYVNLSD</sequence>
<comment type="caution">
    <text evidence="2">The sequence shown here is derived from an EMBL/GenBank/DDBJ whole genome shotgun (WGS) entry which is preliminary data.</text>
</comment>
<evidence type="ECO:0000313" key="3">
    <source>
        <dbReference type="Proteomes" id="UP001255185"/>
    </source>
</evidence>
<keyword evidence="3" id="KW-1185">Reference proteome</keyword>
<gene>
    <name evidence="2" type="ORF">J2X31_002914</name>
</gene>
<evidence type="ECO:0008006" key="4">
    <source>
        <dbReference type="Google" id="ProtNLM"/>
    </source>
</evidence>
<keyword evidence="1" id="KW-0732">Signal</keyword>
<evidence type="ECO:0000313" key="2">
    <source>
        <dbReference type="EMBL" id="MDR6968888.1"/>
    </source>
</evidence>